<accession>A0A9P6J8H3</accession>
<dbReference type="AlphaFoldDB" id="A0A9P6J8H3"/>
<protein>
    <submittedName>
        <fullName evidence="2">Uncharacterized protein</fullName>
    </submittedName>
</protein>
<dbReference type="OrthoDB" id="2434096at2759"/>
<organism evidence="2 3">
    <name type="scientific">Mortierella alpina</name>
    <name type="common">Oleaginous fungus</name>
    <name type="synonym">Mortierella renispora</name>
    <dbReference type="NCBI Taxonomy" id="64518"/>
    <lineage>
        <taxon>Eukaryota</taxon>
        <taxon>Fungi</taxon>
        <taxon>Fungi incertae sedis</taxon>
        <taxon>Mucoromycota</taxon>
        <taxon>Mortierellomycotina</taxon>
        <taxon>Mortierellomycetes</taxon>
        <taxon>Mortierellales</taxon>
        <taxon>Mortierellaceae</taxon>
        <taxon>Mortierella</taxon>
    </lineage>
</organism>
<gene>
    <name evidence="2" type="ORF">BGZ70_006353</name>
</gene>
<feature type="chain" id="PRO_5040501151" evidence="1">
    <location>
        <begin position="20"/>
        <end position="176"/>
    </location>
</feature>
<keyword evidence="3" id="KW-1185">Reference proteome</keyword>
<evidence type="ECO:0000256" key="1">
    <source>
        <dbReference type="SAM" id="SignalP"/>
    </source>
</evidence>
<reference evidence="2" key="1">
    <citation type="journal article" date="2020" name="Fungal Divers.">
        <title>Resolving the Mortierellaceae phylogeny through synthesis of multi-gene phylogenetics and phylogenomics.</title>
        <authorList>
            <person name="Vandepol N."/>
            <person name="Liber J."/>
            <person name="Desiro A."/>
            <person name="Na H."/>
            <person name="Kennedy M."/>
            <person name="Barry K."/>
            <person name="Grigoriev I.V."/>
            <person name="Miller A.N."/>
            <person name="O'Donnell K."/>
            <person name="Stajich J.E."/>
            <person name="Bonito G."/>
        </authorList>
    </citation>
    <scope>NUCLEOTIDE SEQUENCE</scope>
    <source>
        <strain evidence="2">CK1249</strain>
    </source>
</reference>
<feature type="signal peptide" evidence="1">
    <location>
        <begin position="1"/>
        <end position="19"/>
    </location>
</feature>
<dbReference type="Proteomes" id="UP000738359">
    <property type="component" value="Unassembled WGS sequence"/>
</dbReference>
<sequence>MFAKSVSLAVVALAATVAAQVATPTDHTFFTNPIGNESVYNEGDKQIFSWSKPCTPPSVWTSPSPTNVTVDLLNASDSDKAFFIGVATTIDCTKGSGNNEWTVPKGDPNALYSLRINLVPNVVYSGKFKIVSKGAVAPPPTASSAPTTGDKGNSAGALTPALTGAALVATAAMMLI</sequence>
<proteinExistence type="predicted"/>
<dbReference type="EMBL" id="JAAAHY010000356">
    <property type="protein sequence ID" value="KAF9964500.1"/>
    <property type="molecule type" value="Genomic_DNA"/>
</dbReference>
<keyword evidence="1" id="KW-0732">Signal</keyword>
<evidence type="ECO:0000313" key="2">
    <source>
        <dbReference type="EMBL" id="KAF9964500.1"/>
    </source>
</evidence>
<name>A0A9P6J8H3_MORAP</name>
<comment type="caution">
    <text evidence="2">The sequence shown here is derived from an EMBL/GenBank/DDBJ whole genome shotgun (WGS) entry which is preliminary data.</text>
</comment>
<evidence type="ECO:0000313" key="3">
    <source>
        <dbReference type="Proteomes" id="UP000738359"/>
    </source>
</evidence>